<keyword evidence="3" id="KW-1185">Reference proteome</keyword>
<gene>
    <name evidence="2" type="ordered locus">Halsa_0850</name>
</gene>
<evidence type="ECO:0000313" key="2">
    <source>
        <dbReference type="EMBL" id="ADQ14297.1"/>
    </source>
</evidence>
<dbReference type="KEGG" id="has:Halsa_0850"/>
<dbReference type="STRING" id="656519.Halsa_0850"/>
<dbReference type="RefSeq" id="WP_013405387.1">
    <property type="nucleotide sequence ID" value="NC_014654.1"/>
</dbReference>
<dbReference type="InterPro" id="IPR036271">
    <property type="entry name" value="Tet_transcr_reg_TetR-rel_C_sf"/>
</dbReference>
<dbReference type="Proteomes" id="UP000007434">
    <property type="component" value="Chromosome"/>
</dbReference>
<reference evidence="2 3" key="2">
    <citation type="journal article" date="2011" name="J. Bacteriol.">
        <title>Complete Genome Sequence of the Haloalkaliphilic, Hydrogen Producing Halanaerobium hydrogenoformans.</title>
        <authorList>
            <person name="Brown S.D."/>
            <person name="Begemann M.B."/>
            <person name="Mormile M.R."/>
            <person name="Wall J.D."/>
            <person name="Han C.S."/>
            <person name="Goodwin L.A."/>
            <person name="Pitluck S."/>
            <person name="Land M.L."/>
            <person name="Hauser L.J."/>
            <person name="Elias D.A."/>
        </authorList>
    </citation>
    <scope>NUCLEOTIDE SEQUENCE [LARGE SCALE GENOMIC DNA]</scope>
    <source>
        <strain evidence="3">sapolanicus</strain>
    </source>
</reference>
<feature type="domain" description="HTH-type transcriptional repressor KstR2 C-terminal" evidence="1">
    <location>
        <begin position="26"/>
        <end position="126"/>
    </location>
</feature>
<dbReference type="AlphaFoldDB" id="E4RN80"/>
<organism evidence="2 3">
    <name type="scientific">Halanaerobium hydrogeniformans</name>
    <name type="common">Halanaerobium sp. (strain sapolanicus)</name>
    <dbReference type="NCBI Taxonomy" id="656519"/>
    <lineage>
        <taxon>Bacteria</taxon>
        <taxon>Bacillati</taxon>
        <taxon>Bacillota</taxon>
        <taxon>Clostridia</taxon>
        <taxon>Halanaerobiales</taxon>
        <taxon>Halanaerobiaceae</taxon>
        <taxon>Halanaerobium</taxon>
    </lineage>
</organism>
<sequence>MTLSIVLSGFDYFNQKFIEIGKEDITAEEKVYKIIDFGVTTLIENSQMADILRNNVQLVSEDFQKRIEIKQIESVEIFKKIVEQGIKEKSIKKLNPRNTAVMVLTALFTSNSEWLIDETPESEQQVEFIYNFLMDGIRRREN</sequence>
<evidence type="ECO:0000313" key="3">
    <source>
        <dbReference type="Proteomes" id="UP000007434"/>
    </source>
</evidence>
<dbReference type="Pfam" id="PF17932">
    <property type="entry name" value="TetR_C_24"/>
    <property type="match status" value="1"/>
</dbReference>
<name>E4RN80_HALHG</name>
<proteinExistence type="predicted"/>
<protein>
    <recommendedName>
        <fullName evidence="1">HTH-type transcriptional repressor KstR2 C-terminal domain-containing protein</fullName>
    </recommendedName>
</protein>
<dbReference type="HOGENOM" id="CLU_1813096_0_0_9"/>
<dbReference type="EMBL" id="CP002304">
    <property type="protein sequence ID" value="ADQ14297.1"/>
    <property type="molecule type" value="Genomic_DNA"/>
</dbReference>
<dbReference type="InterPro" id="IPR041490">
    <property type="entry name" value="KstR2_TetR_C"/>
</dbReference>
<dbReference type="OrthoDB" id="494991at2"/>
<dbReference type="SUPFAM" id="SSF48498">
    <property type="entry name" value="Tetracyclin repressor-like, C-terminal domain"/>
    <property type="match status" value="1"/>
</dbReference>
<dbReference type="Gene3D" id="1.10.357.10">
    <property type="entry name" value="Tetracycline Repressor, domain 2"/>
    <property type="match status" value="1"/>
</dbReference>
<accession>E4RN80</accession>
<evidence type="ECO:0000259" key="1">
    <source>
        <dbReference type="Pfam" id="PF17932"/>
    </source>
</evidence>
<reference evidence="2 3" key="1">
    <citation type="submission" date="2010-11" db="EMBL/GenBank/DDBJ databases">
        <title>Complete sequence of Halanaerobium sp. sapolanicus.</title>
        <authorList>
            <consortium name="US DOE Joint Genome Institute"/>
            <person name="Lucas S."/>
            <person name="Copeland A."/>
            <person name="Lapidus A."/>
            <person name="Cheng J.-F."/>
            <person name="Bruce D."/>
            <person name="Goodwin L."/>
            <person name="Pitluck S."/>
            <person name="Davenport K."/>
            <person name="Detter J.C."/>
            <person name="Han C."/>
            <person name="Tapia R."/>
            <person name="Land M."/>
            <person name="Hauser L."/>
            <person name="Jeffries C."/>
            <person name="Kyrpides N."/>
            <person name="Ivanova N."/>
            <person name="Mikhailova N."/>
            <person name="Begemann M.B."/>
            <person name="Mormile M.R."/>
            <person name="Wall J.D."/>
            <person name="Elias D.A."/>
            <person name="Woyke T."/>
        </authorList>
    </citation>
    <scope>NUCLEOTIDE SEQUENCE [LARGE SCALE GENOMIC DNA]</scope>
    <source>
        <strain evidence="3">sapolanicus</strain>
    </source>
</reference>